<protein>
    <recommendedName>
        <fullName evidence="6">Glycosyl hydrolase family 30 TIM-barrel domain-containing protein</fullName>
    </recommendedName>
</protein>
<feature type="signal peptide" evidence="5">
    <location>
        <begin position="1"/>
        <end position="19"/>
    </location>
</feature>
<dbReference type="STRING" id="34475.A0A4Y9YSK0"/>
<evidence type="ECO:0000259" key="6">
    <source>
        <dbReference type="Pfam" id="PF02055"/>
    </source>
</evidence>
<dbReference type="Gene3D" id="3.20.20.80">
    <property type="entry name" value="Glycosidases"/>
    <property type="match status" value="1"/>
</dbReference>
<accession>A0A4Y9YSK0</accession>
<keyword evidence="3 4" id="KW-0378">Hydrolase</keyword>
<dbReference type="AlphaFoldDB" id="A0A4Y9YSK0"/>
<evidence type="ECO:0000256" key="2">
    <source>
        <dbReference type="ARBA" id="ARBA00022729"/>
    </source>
</evidence>
<feature type="chain" id="PRO_5021379378" description="Glycosyl hydrolase family 30 TIM-barrel domain-containing protein" evidence="5">
    <location>
        <begin position="20"/>
        <end position="500"/>
    </location>
</feature>
<dbReference type="Proteomes" id="UP000298390">
    <property type="component" value="Unassembled WGS sequence"/>
</dbReference>
<gene>
    <name evidence="7" type="ORF">EVJ58_g1992</name>
</gene>
<evidence type="ECO:0000313" key="7">
    <source>
        <dbReference type="EMBL" id="TFY65404.1"/>
    </source>
</evidence>
<organism evidence="7 8">
    <name type="scientific">Rhodofomes roseus</name>
    <dbReference type="NCBI Taxonomy" id="34475"/>
    <lineage>
        <taxon>Eukaryota</taxon>
        <taxon>Fungi</taxon>
        <taxon>Dikarya</taxon>
        <taxon>Basidiomycota</taxon>
        <taxon>Agaricomycotina</taxon>
        <taxon>Agaricomycetes</taxon>
        <taxon>Polyporales</taxon>
        <taxon>Rhodofomes</taxon>
    </lineage>
</organism>
<dbReference type="EMBL" id="SEKV01000070">
    <property type="protein sequence ID" value="TFY65404.1"/>
    <property type="molecule type" value="Genomic_DNA"/>
</dbReference>
<comment type="similarity">
    <text evidence="1 4">Belongs to the glycosyl hydrolase 30 family.</text>
</comment>
<comment type="caution">
    <text evidence="7">The sequence shown here is derived from an EMBL/GenBank/DDBJ whole genome shotgun (WGS) entry which is preliminary data.</text>
</comment>
<proteinExistence type="inferred from homology"/>
<dbReference type="PANTHER" id="PTHR11069:SF23">
    <property type="entry name" value="LYSOSOMAL ACID GLUCOSYLCERAMIDASE"/>
    <property type="match status" value="1"/>
</dbReference>
<name>A0A4Y9YSK0_9APHY</name>
<dbReference type="InterPro" id="IPR033453">
    <property type="entry name" value="Glyco_hydro_30_TIM-barrel"/>
</dbReference>
<reference evidence="7 8" key="1">
    <citation type="submission" date="2019-01" db="EMBL/GenBank/DDBJ databases">
        <title>Genome sequencing of the rare red list fungi Fomitopsis rosea.</title>
        <authorList>
            <person name="Buettner E."/>
            <person name="Kellner H."/>
        </authorList>
    </citation>
    <scope>NUCLEOTIDE SEQUENCE [LARGE SCALE GENOMIC DNA]</scope>
    <source>
        <strain evidence="7 8">DSM 105464</strain>
    </source>
</reference>
<dbReference type="Pfam" id="PF02055">
    <property type="entry name" value="Glyco_hydro_30"/>
    <property type="match status" value="1"/>
</dbReference>
<evidence type="ECO:0000313" key="8">
    <source>
        <dbReference type="Proteomes" id="UP000298390"/>
    </source>
</evidence>
<dbReference type="SUPFAM" id="SSF51445">
    <property type="entry name" value="(Trans)glycosidases"/>
    <property type="match status" value="1"/>
</dbReference>
<dbReference type="InterPro" id="IPR001139">
    <property type="entry name" value="Glyco_hydro_30"/>
</dbReference>
<evidence type="ECO:0000256" key="5">
    <source>
        <dbReference type="SAM" id="SignalP"/>
    </source>
</evidence>
<evidence type="ECO:0000256" key="4">
    <source>
        <dbReference type="RuleBase" id="RU361188"/>
    </source>
</evidence>
<dbReference type="PANTHER" id="PTHR11069">
    <property type="entry name" value="GLUCOSYLCERAMIDASE"/>
    <property type="match status" value="1"/>
</dbReference>
<evidence type="ECO:0000256" key="3">
    <source>
        <dbReference type="ARBA" id="ARBA00022801"/>
    </source>
</evidence>
<dbReference type="Gene3D" id="2.60.40.1180">
    <property type="entry name" value="Golgi alpha-mannosidase II"/>
    <property type="match status" value="1"/>
</dbReference>
<evidence type="ECO:0000256" key="1">
    <source>
        <dbReference type="ARBA" id="ARBA00005382"/>
    </source>
</evidence>
<keyword evidence="2 5" id="KW-0732">Signal</keyword>
<dbReference type="GO" id="GO:0004348">
    <property type="term" value="F:glucosylceramidase activity"/>
    <property type="evidence" value="ECO:0007669"/>
    <property type="project" value="InterPro"/>
</dbReference>
<dbReference type="InterPro" id="IPR013780">
    <property type="entry name" value="Glyco_hydro_b"/>
</dbReference>
<dbReference type="GO" id="GO:0006680">
    <property type="term" value="P:glucosylceramide catabolic process"/>
    <property type="evidence" value="ECO:0007669"/>
    <property type="project" value="TreeGrafter"/>
</dbReference>
<dbReference type="InterPro" id="IPR017853">
    <property type="entry name" value="GH"/>
</dbReference>
<dbReference type="GO" id="GO:0016020">
    <property type="term" value="C:membrane"/>
    <property type="evidence" value="ECO:0007669"/>
    <property type="project" value="GOC"/>
</dbReference>
<feature type="domain" description="Glycosyl hydrolase family 30 TIM-barrel" evidence="6">
    <location>
        <begin position="73"/>
        <end position="405"/>
    </location>
</feature>
<sequence length="500" mass="54524">MYFSAITSVLVLAVSPIAAQQIYDIWSTQWDRSTLFTYTNLGPNGELNFTSDSKSNSATISVDDSTLYQDMVGFGATLTDSSAKLLSELKSSNSDNYWSILNYLFDPTDGADAAGFSYIRVPIGASDFSDTAYSLDDTSGDTNLDDFNINAAPSYLYDTLSDIAGINRYLKIHIVPWSPPAWMKDSGSLLGGNFLSSYTDTYASYLLKALQGYQGKGFNIWAIGIQNEPENSDSTYPTCSISASQEADIGTQLRTLMNDNGFSSTVIIGYEHNWNDAGAYPVTLMQDAPNAFSGASFHCYSGSVSDQQTFESAYPDKAVYFTECTGEYGSDWWSDIKWSMDNIFIGAPNYWAQTGAMWNLALDGNGQPILSGSDSCGTPCRPVVTINSDGTFSYNQEFYAIAQAQKAINPKDVGGPVGQRISSTVGGDLSWALLATAYVTNRNSASDWPRYSLVVLNWDDSASTTWNPQPVTATIEFRGNSVSYTFPVGVTTLWWYGSPN</sequence>
<keyword evidence="4" id="KW-0326">Glycosidase</keyword>